<dbReference type="Pfam" id="PF04055">
    <property type="entry name" value="Radical_SAM"/>
    <property type="match status" value="1"/>
</dbReference>
<name>A0A4Q0YTM5_9GAMM</name>
<evidence type="ECO:0000313" key="10">
    <source>
        <dbReference type="Proteomes" id="UP000290287"/>
    </source>
</evidence>
<keyword evidence="5 7" id="KW-0408">Iron</keyword>
<dbReference type="EMBL" id="PEIB01000004">
    <property type="protein sequence ID" value="RXJ74075.1"/>
    <property type="molecule type" value="Genomic_DNA"/>
</dbReference>
<dbReference type="InterPro" id="IPR016431">
    <property type="entry name" value="Pyrv-formate_lyase-activ_prd"/>
</dbReference>
<proteinExistence type="predicted"/>
<dbReference type="CDD" id="cd01335">
    <property type="entry name" value="Radical_SAM"/>
    <property type="match status" value="1"/>
</dbReference>
<dbReference type="SFLD" id="SFLDS00029">
    <property type="entry name" value="Radical_SAM"/>
    <property type="match status" value="1"/>
</dbReference>
<feature type="binding site" evidence="7">
    <location>
        <position position="92"/>
    </location>
    <ligand>
        <name>[4Fe-4S] cluster</name>
        <dbReference type="ChEBI" id="CHEBI:49883"/>
        <note>4Fe-4S-S-AdoMet</note>
    </ligand>
</feature>
<accession>A0A4Q0YTM5</accession>
<dbReference type="GO" id="GO:0006006">
    <property type="term" value="P:glucose metabolic process"/>
    <property type="evidence" value="ECO:0007669"/>
    <property type="project" value="UniProtKB-KW"/>
</dbReference>
<dbReference type="AlphaFoldDB" id="A0A4Q0YTM5"/>
<dbReference type="InterPro" id="IPR058240">
    <property type="entry name" value="rSAM_sf"/>
</dbReference>
<evidence type="ECO:0000256" key="1">
    <source>
        <dbReference type="ARBA" id="ARBA00022485"/>
    </source>
</evidence>
<dbReference type="PIRSF" id="PIRSF004869">
    <property type="entry name" value="PflX_prd"/>
    <property type="match status" value="1"/>
</dbReference>
<dbReference type="InterPro" id="IPR034457">
    <property type="entry name" value="Organic_radical-activating"/>
</dbReference>
<feature type="domain" description="Radical SAM core" evidence="8">
    <location>
        <begin position="77"/>
        <end position="294"/>
    </location>
</feature>
<protein>
    <submittedName>
        <fullName evidence="9">AmmeMemoRadiSam system radical SAM enzyme</fullName>
    </submittedName>
</protein>
<evidence type="ECO:0000313" key="9">
    <source>
        <dbReference type="EMBL" id="RXJ74075.1"/>
    </source>
</evidence>
<dbReference type="InterPro" id="IPR013785">
    <property type="entry name" value="Aldolase_TIM"/>
</dbReference>
<dbReference type="SFLD" id="SFLDG01101">
    <property type="entry name" value="Uncharacterised_Radical_SAM_Su"/>
    <property type="match status" value="1"/>
</dbReference>
<dbReference type="NCBIfam" id="TIGR04337">
    <property type="entry name" value="AmmeMemoSam_rS"/>
    <property type="match status" value="1"/>
</dbReference>
<evidence type="ECO:0000256" key="6">
    <source>
        <dbReference type="ARBA" id="ARBA00023014"/>
    </source>
</evidence>
<feature type="binding site" evidence="7">
    <location>
        <position position="96"/>
    </location>
    <ligand>
        <name>[4Fe-4S] cluster</name>
        <dbReference type="ChEBI" id="CHEBI:49883"/>
        <note>4Fe-4S-S-AdoMet</note>
    </ligand>
</feature>
<organism evidence="9 10">
    <name type="scientific">Veronia nyctiphanis</name>
    <dbReference type="NCBI Taxonomy" id="1278244"/>
    <lineage>
        <taxon>Bacteria</taxon>
        <taxon>Pseudomonadati</taxon>
        <taxon>Pseudomonadota</taxon>
        <taxon>Gammaproteobacteria</taxon>
        <taxon>Vibrionales</taxon>
        <taxon>Vibrionaceae</taxon>
        <taxon>Veronia</taxon>
    </lineage>
</organism>
<dbReference type="PROSITE" id="PS51918">
    <property type="entry name" value="RADICAL_SAM"/>
    <property type="match status" value="1"/>
</dbReference>
<evidence type="ECO:0000256" key="4">
    <source>
        <dbReference type="ARBA" id="ARBA00022723"/>
    </source>
</evidence>
<dbReference type="SUPFAM" id="SSF102114">
    <property type="entry name" value="Radical SAM enzymes"/>
    <property type="match status" value="1"/>
</dbReference>
<dbReference type="RefSeq" id="WP_129121432.1">
    <property type="nucleotide sequence ID" value="NZ_PEIB01000004.1"/>
</dbReference>
<dbReference type="GO" id="GO:0051539">
    <property type="term" value="F:4 iron, 4 sulfur cluster binding"/>
    <property type="evidence" value="ECO:0007669"/>
    <property type="project" value="UniProtKB-KW"/>
</dbReference>
<feature type="binding site" evidence="7">
    <location>
        <position position="99"/>
    </location>
    <ligand>
        <name>[4Fe-4S] cluster</name>
        <dbReference type="ChEBI" id="CHEBI:49883"/>
        <note>4Fe-4S-S-AdoMet</note>
    </ligand>
</feature>
<dbReference type="InterPro" id="IPR007197">
    <property type="entry name" value="rSAM"/>
</dbReference>
<keyword evidence="10" id="KW-1185">Reference proteome</keyword>
<comment type="cofactor">
    <cofactor evidence="7">
        <name>[4Fe-4S] cluster</name>
        <dbReference type="ChEBI" id="CHEBI:49883"/>
    </cofactor>
    <text evidence="7">Binds 1 [4Fe-4S] cluster. The cluster is coordinated with 3 cysteines and an exchangeable S-adenosyl-L-methionine.</text>
</comment>
<keyword evidence="2" id="KW-0119">Carbohydrate metabolism</keyword>
<keyword evidence="4 7" id="KW-0479">Metal-binding</keyword>
<dbReference type="InterPro" id="IPR027596">
    <property type="entry name" value="AmmeMemoSam_rS"/>
</dbReference>
<sequence>MKENNHADHNAYPTQYWHQLDDGRVVCDVCPRQCALRDGKRGACFVRQAQDGEIVLTTYGRSSGFCIDPIEKKPLNHFYPGSSVLSFGTAGCNLGCKFCQNWSISKSRQMDTLADQASPERIASAASTHGCQSIAFTYNDPVIFLEYAVDTAIACKEAGLNSVAVSAGYICDAPREKFYSVMDAANIDLKAFSEWFYKKVCMGELAPVLETLKYLKHETDVWFEITTLLIPDENDSDQELDEMTGWIADNLGTDVPLHFSAFHPDFKMLDKTRTPASTLLRARDIALRNGLNFVYVGNVHHTAASSTYCPSCGERLIERDWYKIGQYEIDDTGHCNHCHSEIAGRFQKMNGAFGPRRIPVRLKH</sequence>
<dbReference type="Proteomes" id="UP000290287">
    <property type="component" value="Unassembled WGS sequence"/>
</dbReference>
<dbReference type="PANTHER" id="PTHR30352:SF5">
    <property type="entry name" value="PYRUVATE FORMATE-LYASE 1-ACTIVATING ENZYME"/>
    <property type="match status" value="1"/>
</dbReference>
<comment type="caution">
    <text evidence="9">The sequence shown here is derived from an EMBL/GenBank/DDBJ whole genome shotgun (WGS) entry which is preliminary data.</text>
</comment>
<evidence type="ECO:0000256" key="2">
    <source>
        <dbReference type="ARBA" id="ARBA00022526"/>
    </source>
</evidence>
<reference evidence="9 10" key="1">
    <citation type="submission" date="2017-10" db="EMBL/GenBank/DDBJ databases">
        <title>Nyctiphanis sp. nov., isolated from the stomach of the euphausiid Nyctiphanes simplex (Hansen, 1911) in the Gulf of California.</title>
        <authorList>
            <person name="Gomez-Gil B."/>
            <person name="Aguilar-Mendez M."/>
            <person name="Lopez-Cortes A."/>
            <person name="Gomez-Gutierrez J."/>
            <person name="Roque A."/>
            <person name="Lang E."/>
            <person name="Gonzalez-Castillo A."/>
        </authorList>
    </citation>
    <scope>NUCLEOTIDE SEQUENCE [LARGE SCALE GENOMIC DNA]</scope>
    <source>
        <strain evidence="9 10">CAIM 600</strain>
    </source>
</reference>
<gene>
    <name evidence="9" type="primary">amrS</name>
    <name evidence="9" type="ORF">CS022_05400</name>
</gene>
<evidence type="ECO:0000256" key="7">
    <source>
        <dbReference type="PIRSR" id="PIRSR004869-50"/>
    </source>
</evidence>
<keyword evidence="2" id="KW-0313">Glucose metabolism</keyword>
<keyword evidence="6 7" id="KW-0411">Iron-sulfur</keyword>
<dbReference type="PANTHER" id="PTHR30352">
    <property type="entry name" value="PYRUVATE FORMATE-LYASE-ACTIVATING ENZYME"/>
    <property type="match status" value="1"/>
</dbReference>
<evidence type="ECO:0000256" key="3">
    <source>
        <dbReference type="ARBA" id="ARBA00022691"/>
    </source>
</evidence>
<evidence type="ECO:0000259" key="8">
    <source>
        <dbReference type="PROSITE" id="PS51918"/>
    </source>
</evidence>
<keyword evidence="1" id="KW-0004">4Fe-4S</keyword>
<dbReference type="GO" id="GO:0003824">
    <property type="term" value="F:catalytic activity"/>
    <property type="evidence" value="ECO:0007669"/>
    <property type="project" value="InterPro"/>
</dbReference>
<dbReference type="GO" id="GO:0046872">
    <property type="term" value="F:metal ion binding"/>
    <property type="evidence" value="ECO:0007669"/>
    <property type="project" value="UniProtKB-KW"/>
</dbReference>
<dbReference type="Gene3D" id="3.20.20.70">
    <property type="entry name" value="Aldolase class I"/>
    <property type="match status" value="1"/>
</dbReference>
<dbReference type="OrthoDB" id="9778883at2"/>
<keyword evidence="3 7" id="KW-0949">S-adenosyl-L-methionine</keyword>
<evidence type="ECO:0000256" key="5">
    <source>
        <dbReference type="ARBA" id="ARBA00023004"/>
    </source>
</evidence>